<keyword evidence="5" id="KW-1185">Reference proteome</keyword>
<evidence type="ECO:0000313" key="5">
    <source>
        <dbReference type="Proteomes" id="UP001497045"/>
    </source>
</evidence>
<dbReference type="Pfam" id="PF03938">
    <property type="entry name" value="OmpH"/>
    <property type="match status" value="1"/>
</dbReference>
<gene>
    <name evidence="4" type="ORF">AAEO60_04795</name>
</gene>
<dbReference type="PANTHER" id="PTHR35089:SF1">
    <property type="entry name" value="CHAPERONE PROTEIN SKP"/>
    <property type="match status" value="1"/>
</dbReference>
<dbReference type="SUPFAM" id="SSF111384">
    <property type="entry name" value="OmpH-like"/>
    <property type="match status" value="1"/>
</dbReference>
<evidence type="ECO:0000313" key="4">
    <source>
        <dbReference type="EMBL" id="MEL1249982.1"/>
    </source>
</evidence>
<dbReference type="Proteomes" id="UP001497045">
    <property type="component" value="Unassembled WGS sequence"/>
</dbReference>
<evidence type="ECO:0000256" key="3">
    <source>
        <dbReference type="SAM" id="SignalP"/>
    </source>
</evidence>
<dbReference type="RefSeq" id="WP_341672500.1">
    <property type="nucleotide sequence ID" value="NZ_JBBYHV010000001.1"/>
</dbReference>
<keyword evidence="2 3" id="KW-0732">Signal</keyword>
<dbReference type="Gene3D" id="3.30.910.20">
    <property type="entry name" value="Skp domain"/>
    <property type="match status" value="1"/>
</dbReference>
<feature type="signal peptide" evidence="3">
    <location>
        <begin position="1"/>
        <end position="26"/>
    </location>
</feature>
<accession>A0ABU9IE22</accession>
<evidence type="ECO:0000256" key="2">
    <source>
        <dbReference type="ARBA" id="ARBA00022729"/>
    </source>
</evidence>
<dbReference type="SMART" id="SM00935">
    <property type="entry name" value="OmpH"/>
    <property type="match status" value="1"/>
</dbReference>
<dbReference type="InterPro" id="IPR024930">
    <property type="entry name" value="Skp_dom_sf"/>
</dbReference>
<name>A0ABU9IE22_9SPHN</name>
<dbReference type="PANTHER" id="PTHR35089">
    <property type="entry name" value="CHAPERONE PROTEIN SKP"/>
    <property type="match status" value="1"/>
</dbReference>
<evidence type="ECO:0000256" key="1">
    <source>
        <dbReference type="ARBA" id="ARBA00009091"/>
    </source>
</evidence>
<proteinExistence type="inferred from homology"/>
<comment type="similarity">
    <text evidence="1">Belongs to the Skp family.</text>
</comment>
<protein>
    <submittedName>
        <fullName evidence="4">OmpH family outer membrane protein</fullName>
    </submittedName>
</protein>
<dbReference type="EMBL" id="JBBYHV010000001">
    <property type="protein sequence ID" value="MEL1249982.1"/>
    <property type="molecule type" value="Genomic_DNA"/>
</dbReference>
<dbReference type="InterPro" id="IPR005632">
    <property type="entry name" value="Chaperone_Skp"/>
</dbReference>
<reference evidence="4 5" key="1">
    <citation type="submission" date="2024-04" db="EMBL/GenBank/DDBJ databases">
        <title>Aurantiacibacter sp. DGU6 16S ribosomal RNA gene Genome sequencing and assembly.</title>
        <authorList>
            <person name="Park S."/>
        </authorList>
    </citation>
    <scope>NUCLEOTIDE SEQUENCE [LARGE SCALE GENOMIC DNA]</scope>
    <source>
        <strain evidence="4 5">DGU6</strain>
    </source>
</reference>
<comment type="caution">
    <text evidence="4">The sequence shown here is derived from an EMBL/GenBank/DDBJ whole genome shotgun (WGS) entry which is preliminary data.</text>
</comment>
<feature type="chain" id="PRO_5047064011" evidence="3">
    <location>
        <begin position="27"/>
        <end position="230"/>
    </location>
</feature>
<organism evidence="4 5">
    <name type="scientific">Aurantiacibacter gilvus</name>
    <dbReference type="NCBI Taxonomy" id="3139141"/>
    <lineage>
        <taxon>Bacteria</taxon>
        <taxon>Pseudomonadati</taxon>
        <taxon>Pseudomonadota</taxon>
        <taxon>Alphaproteobacteria</taxon>
        <taxon>Sphingomonadales</taxon>
        <taxon>Erythrobacteraceae</taxon>
        <taxon>Aurantiacibacter</taxon>
    </lineage>
</organism>
<sequence>MKNLVKTSLGAALAVAGASLAVPAAAQVNGIGTVDLSYAVANSQAFQTGYQQIATQYQAQRTTIEQRQQQRQQLIQTFDTNSDGQLDATEQAATQDPNNATVQQIQAIDQEIATLQQPINLARVYVVQQVAQQYSAAMQTVISEQNIQFVISPDALIYAPEGADVTEAVTTALDTRVPSVAVVPPADWQPSDAAVNLFQQIQQILLMAAMQQQQAAAGQQPAEAPATSGR</sequence>